<dbReference type="AlphaFoldDB" id="A0A409XH27"/>
<dbReference type="GO" id="GO:0005739">
    <property type="term" value="C:mitochondrion"/>
    <property type="evidence" value="ECO:0007669"/>
    <property type="project" value="TreeGrafter"/>
</dbReference>
<dbReference type="InterPro" id="IPR047151">
    <property type="entry name" value="RNZ2-like"/>
</dbReference>
<keyword evidence="10" id="KW-0862">Zinc</keyword>
<dbReference type="InterPro" id="IPR027794">
    <property type="entry name" value="tRNase_Z_dom"/>
</dbReference>
<feature type="domain" description="tRNase Z endonuclease" evidence="12">
    <location>
        <begin position="7"/>
        <end position="65"/>
    </location>
</feature>
<dbReference type="STRING" id="93625.A0A409XH27"/>
<dbReference type="Gene3D" id="3.60.15.10">
    <property type="entry name" value="Ribonuclease Z/Hydroxyacylglutathione hydrolase-like"/>
    <property type="match status" value="2"/>
</dbReference>
<evidence type="ECO:0000256" key="8">
    <source>
        <dbReference type="ARBA" id="ARBA00022759"/>
    </source>
</evidence>
<name>A0A409XH27_PSICY</name>
<sequence>MNWSSSVLTSVSSDTEPSILVTFDNAKYIFNTSENTTRSFLQSGRNWKKARAIFYTQARIEKMGGLPGLLMTFADATIDNLNLIAPLGFNHILSSMRFYTYRDTINIKSTELPWIAPATSTPIPCYKDDNLTVYTIPVLPRSEDFTRLSETAASNVSSAEPTESIVSESFSDTSGKRKRESSPDFPPKRLKVGDKNVKGKILYSPPLWDKTKDDNFRPETLSGELADEYRFAIIHSMFPNTRPNSQKVAKKPKSLPKKKDSKVVALEHVSPPLNEEKADVDDYRRVTPPPGFKLQLPNPTSNLPPSDNPPAMSYLLVGPQYRGKFNVARALELGVPNGNLRSLLARGQTVTFEVQDGEETITRTVRSDEVLGEAEKTAAIVILDVPSIAHIPALVASFRGSEFYQKFWSEDPTIFETTEREYNLRVAYSMCGPGVLEDERYKAFMRGFGPLAHHIIGSREHCSDPVTFTSAAYNQLRLNTLDEKMFRIPKYNLTPKKALSEVSGLPSNVFEMSSSLKINMRPWIPPAPDPEVIKRDKFHPIASGAVPLEFSPVLSESIKEAKESIAQVVLQKNAESETEPGADVGIISLGTGGSLPSKYRNVLSTLVTIPNWGNIMLDAGEGTWGQMVRNFGLDNSIYNVWQALRDLKCIFISHMHADHHIGLANILAKRKLLDPPPSHPLYVVTIRGVHLYLREMSAIQDLGLNDPSGNGVIPVFSESMHYNSRGAYSGQGVWHIGGDEPWLDYEASVNNGKKMCDALGLDSFKTVDVFHRCRCFGVVFRHKDGWSTAFSADTSPSENLRRNATGVTVLIHEATMADEEAEMAKKKNHSTIGQAIAEGKKMSAKNIVLTHFSARYPKMPPYLTRRTPTPSDFATQNVVVPTFDHTNLTIGDMWKMQFYLSSVNCNFSDTFDQDEDEDVSAPTGNVSLG</sequence>
<feature type="region of interest" description="Disordered" evidence="11">
    <location>
        <begin position="152"/>
        <end position="192"/>
    </location>
</feature>
<comment type="catalytic activity">
    <reaction evidence="1">
        <text>Endonucleolytic cleavage of RNA, removing extra 3' nucleotides from tRNA precursor, generating 3' termini of tRNAs. A 3'-hydroxy group is left at the tRNA terminus and a 5'-phosphoryl group is left at the trailer molecule.</text>
        <dbReference type="EC" id="3.1.26.11"/>
    </reaction>
</comment>
<evidence type="ECO:0000256" key="2">
    <source>
        <dbReference type="ARBA" id="ARBA00001947"/>
    </source>
</evidence>
<evidence type="ECO:0000256" key="4">
    <source>
        <dbReference type="ARBA" id="ARBA00012477"/>
    </source>
</evidence>
<evidence type="ECO:0000256" key="5">
    <source>
        <dbReference type="ARBA" id="ARBA00022694"/>
    </source>
</evidence>
<dbReference type="GO" id="GO:1990180">
    <property type="term" value="P:mitochondrial tRNA 3'-end processing"/>
    <property type="evidence" value="ECO:0007669"/>
    <property type="project" value="TreeGrafter"/>
</dbReference>
<dbReference type="InParanoid" id="A0A409XH27"/>
<keyword evidence="14" id="KW-1185">Reference proteome</keyword>
<dbReference type="EC" id="3.1.26.11" evidence="4"/>
<dbReference type="SUPFAM" id="SSF56281">
    <property type="entry name" value="Metallo-hydrolase/oxidoreductase"/>
    <property type="match status" value="2"/>
</dbReference>
<dbReference type="InterPro" id="IPR036866">
    <property type="entry name" value="RibonucZ/Hydroxyglut_hydro"/>
</dbReference>
<feature type="region of interest" description="Disordered" evidence="11">
    <location>
        <begin position="240"/>
        <end position="262"/>
    </location>
</feature>
<gene>
    <name evidence="13" type="ORF">CVT25_006290</name>
</gene>
<keyword evidence="7" id="KW-0479">Metal-binding</keyword>
<evidence type="ECO:0000256" key="7">
    <source>
        <dbReference type="ARBA" id="ARBA00022723"/>
    </source>
</evidence>
<dbReference type="GO" id="GO:0042781">
    <property type="term" value="F:3'-tRNA processing endoribonuclease activity"/>
    <property type="evidence" value="ECO:0007669"/>
    <property type="project" value="UniProtKB-EC"/>
</dbReference>
<proteinExistence type="inferred from homology"/>
<evidence type="ECO:0000259" key="12">
    <source>
        <dbReference type="Pfam" id="PF13691"/>
    </source>
</evidence>
<comment type="caution">
    <text evidence="13">The sequence shown here is derived from an EMBL/GenBank/DDBJ whole genome shotgun (WGS) entry which is preliminary data.</text>
</comment>
<evidence type="ECO:0000256" key="1">
    <source>
        <dbReference type="ARBA" id="ARBA00000402"/>
    </source>
</evidence>
<reference evidence="13 14" key="1">
    <citation type="journal article" date="2018" name="Evol. Lett.">
        <title>Horizontal gene cluster transfer increased hallucinogenic mushroom diversity.</title>
        <authorList>
            <person name="Reynolds H.T."/>
            <person name="Vijayakumar V."/>
            <person name="Gluck-Thaler E."/>
            <person name="Korotkin H.B."/>
            <person name="Matheny P.B."/>
            <person name="Slot J.C."/>
        </authorList>
    </citation>
    <scope>NUCLEOTIDE SEQUENCE [LARGE SCALE GENOMIC DNA]</scope>
    <source>
        <strain evidence="13 14">2631</strain>
    </source>
</reference>
<comment type="cofactor">
    <cofactor evidence="2">
        <name>Zn(2+)</name>
        <dbReference type="ChEBI" id="CHEBI:29105"/>
    </cofactor>
</comment>
<organism evidence="13 14">
    <name type="scientific">Psilocybe cyanescens</name>
    <dbReference type="NCBI Taxonomy" id="93625"/>
    <lineage>
        <taxon>Eukaryota</taxon>
        <taxon>Fungi</taxon>
        <taxon>Dikarya</taxon>
        <taxon>Basidiomycota</taxon>
        <taxon>Agaricomycotina</taxon>
        <taxon>Agaricomycetes</taxon>
        <taxon>Agaricomycetidae</taxon>
        <taxon>Agaricales</taxon>
        <taxon>Agaricineae</taxon>
        <taxon>Strophariaceae</taxon>
        <taxon>Psilocybe</taxon>
    </lineage>
</organism>
<keyword evidence="9" id="KW-0378">Hydrolase</keyword>
<dbReference type="Pfam" id="PF13691">
    <property type="entry name" value="Lactamase_B_4"/>
    <property type="match status" value="1"/>
</dbReference>
<dbReference type="EMBL" id="NHYD01001729">
    <property type="protein sequence ID" value="PPQ90050.1"/>
    <property type="molecule type" value="Genomic_DNA"/>
</dbReference>
<keyword evidence="8" id="KW-0255">Endonuclease</keyword>
<protein>
    <recommendedName>
        <fullName evidence="4">ribonuclease Z</fullName>
        <ecNumber evidence="4">3.1.26.11</ecNumber>
    </recommendedName>
</protein>
<accession>A0A409XH27</accession>
<feature type="compositionally biased region" description="Polar residues" evidence="11">
    <location>
        <begin position="152"/>
        <end position="173"/>
    </location>
</feature>
<dbReference type="CDD" id="cd07718">
    <property type="entry name" value="RNaseZ_ELAC1_ELAC2-C-term-like_MBL-fold"/>
    <property type="match status" value="1"/>
</dbReference>
<dbReference type="PANTHER" id="PTHR12553:SF49">
    <property type="entry name" value="ZINC PHOSPHODIESTERASE ELAC PROTEIN 2"/>
    <property type="match status" value="1"/>
</dbReference>
<evidence type="ECO:0000313" key="14">
    <source>
        <dbReference type="Proteomes" id="UP000283269"/>
    </source>
</evidence>
<dbReference type="GO" id="GO:0046872">
    <property type="term" value="F:metal ion binding"/>
    <property type="evidence" value="ECO:0007669"/>
    <property type="project" value="UniProtKB-KW"/>
</dbReference>
<evidence type="ECO:0000256" key="9">
    <source>
        <dbReference type="ARBA" id="ARBA00022801"/>
    </source>
</evidence>
<dbReference type="FunCoup" id="A0A409XH27">
    <property type="interactions" value="556"/>
</dbReference>
<evidence type="ECO:0000256" key="3">
    <source>
        <dbReference type="ARBA" id="ARBA00007823"/>
    </source>
</evidence>
<comment type="similarity">
    <text evidence="3">Belongs to the RNase Z family.</text>
</comment>
<evidence type="ECO:0000256" key="10">
    <source>
        <dbReference type="ARBA" id="ARBA00022833"/>
    </source>
</evidence>
<dbReference type="Proteomes" id="UP000283269">
    <property type="component" value="Unassembled WGS sequence"/>
</dbReference>
<dbReference type="PANTHER" id="PTHR12553">
    <property type="entry name" value="ZINC PHOSPHODIESTERASE ELAC PROTEIN 2"/>
    <property type="match status" value="1"/>
</dbReference>
<keyword evidence="6" id="KW-0540">Nuclease</keyword>
<evidence type="ECO:0000256" key="11">
    <source>
        <dbReference type="SAM" id="MobiDB-lite"/>
    </source>
</evidence>
<dbReference type="OrthoDB" id="527344at2759"/>
<evidence type="ECO:0000256" key="6">
    <source>
        <dbReference type="ARBA" id="ARBA00022722"/>
    </source>
</evidence>
<keyword evidence="5" id="KW-0819">tRNA processing</keyword>
<evidence type="ECO:0000313" key="13">
    <source>
        <dbReference type="EMBL" id="PPQ90050.1"/>
    </source>
</evidence>